<reference evidence="2" key="2">
    <citation type="submission" date="2020-11" db="EMBL/GenBank/DDBJ databases">
        <authorList>
            <person name="McCartney M.A."/>
            <person name="Auch B."/>
            <person name="Kono T."/>
            <person name="Mallez S."/>
            <person name="Becker A."/>
            <person name="Gohl D.M."/>
            <person name="Silverstein K.A.T."/>
            <person name="Koren S."/>
            <person name="Bechman K.B."/>
            <person name="Herman A."/>
            <person name="Abrahante J.E."/>
            <person name="Garbe J."/>
        </authorList>
    </citation>
    <scope>NUCLEOTIDE SEQUENCE</scope>
    <source>
        <strain evidence="2">Duluth1</strain>
        <tissue evidence="2">Whole animal</tissue>
    </source>
</reference>
<sequence>MSSIDRELKHNKYPYLIMSSTGFEFSQSEMPLQQGPRDLRDKAKGTNRKLLLH</sequence>
<reference evidence="2" key="1">
    <citation type="journal article" date="2019" name="bioRxiv">
        <title>The Genome of the Zebra Mussel, Dreissena polymorpha: A Resource for Invasive Species Research.</title>
        <authorList>
            <person name="McCartney M.A."/>
            <person name="Auch B."/>
            <person name="Kono T."/>
            <person name="Mallez S."/>
            <person name="Zhang Y."/>
            <person name="Obille A."/>
            <person name="Becker A."/>
            <person name="Abrahante J.E."/>
            <person name="Garbe J."/>
            <person name="Badalamenti J.P."/>
            <person name="Herman A."/>
            <person name="Mangelson H."/>
            <person name="Liachko I."/>
            <person name="Sullivan S."/>
            <person name="Sone E.D."/>
            <person name="Koren S."/>
            <person name="Silverstein K.A.T."/>
            <person name="Beckman K.B."/>
            <person name="Gohl D.M."/>
        </authorList>
    </citation>
    <scope>NUCLEOTIDE SEQUENCE</scope>
    <source>
        <strain evidence="2">Duluth1</strain>
        <tissue evidence="2">Whole animal</tissue>
    </source>
</reference>
<organism evidence="2 3">
    <name type="scientific">Dreissena polymorpha</name>
    <name type="common">Zebra mussel</name>
    <name type="synonym">Mytilus polymorpha</name>
    <dbReference type="NCBI Taxonomy" id="45954"/>
    <lineage>
        <taxon>Eukaryota</taxon>
        <taxon>Metazoa</taxon>
        <taxon>Spiralia</taxon>
        <taxon>Lophotrochozoa</taxon>
        <taxon>Mollusca</taxon>
        <taxon>Bivalvia</taxon>
        <taxon>Autobranchia</taxon>
        <taxon>Heteroconchia</taxon>
        <taxon>Euheterodonta</taxon>
        <taxon>Imparidentia</taxon>
        <taxon>Neoheterodontei</taxon>
        <taxon>Myida</taxon>
        <taxon>Dreissenoidea</taxon>
        <taxon>Dreissenidae</taxon>
        <taxon>Dreissena</taxon>
    </lineage>
</organism>
<dbReference type="Proteomes" id="UP000828390">
    <property type="component" value="Unassembled WGS sequence"/>
</dbReference>
<evidence type="ECO:0000256" key="1">
    <source>
        <dbReference type="SAM" id="MobiDB-lite"/>
    </source>
</evidence>
<dbReference type="EMBL" id="JAIWYP010000004">
    <property type="protein sequence ID" value="KAH3831187.1"/>
    <property type="molecule type" value="Genomic_DNA"/>
</dbReference>
<proteinExistence type="predicted"/>
<comment type="caution">
    <text evidence="2">The sequence shown here is derived from an EMBL/GenBank/DDBJ whole genome shotgun (WGS) entry which is preliminary data.</text>
</comment>
<evidence type="ECO:0000313" key="2">
    <source>
        <dbReference type="EMBL" id="KAH3831187.1"/>
    </source>
</evidence>
<keyword evidence="3" id="KW-1185">Reference proteome</keyword>
<name>A0A9D4K2R7_DREPO</name>
<protein>
    <submittedName>
        <fullName evidence="2">Uncharacterized protein</fullName>
    </submittedName>
</protein>
<gene>
    <name evidence="2" type="ORF">DPMN_104449</name>
</gene>
<evidence type="ECO:0000313" key="3">
    <source>
        <dbReference type="Proteomes" id="UP000828390"/>
    </source>
</evidence>
<dbReference type="AlphaFoldDB" id="A0A9D4K2R7"/>
<accession>A0A9D4K2R7</accession>
<feature type="region of interest" description="Disordered" evidence="1">
    <location>
        <begin position="28"/>
        <end position="53"/>
    </location>
</feature>